<evidence type="ECO:0000313" key="4">
    <source>
        <dbReference type="Proteomes" id="UP000008120"/>
    </source>
</evidence>
<dbReference type="STRING" id="311458.CSUB_C0053"/>
<sequence>MRNYSTISVPNDVKKTLEKDKGSREWGEYLLELYKEATETRKKRALENLAKLLSEKELNNILEESRRFRREFKLR</sequence>
<evidence type="ECO:0000256" key="1">
    <source>
        <dbReference type="ARBA" id="ARBA00022649"/>
    </source>
</evidence>
<gene>
    <name evidence="3" type="ORF">CSUB_C0053</name>
    <name evidence="2" type="ORF">HGMM_F25E12C09</name>
</gene>
<dbReference type="EMBL" id="AP011827">
    <property type="protein sequence ID" value="BAJ47088.1"/>
    <property type="molecule type" value="Genomic_DNA"/>
</dbReference>
<reference evidence="2 4" key="1">
    <citation type="journal article" date="2005" name="Environ. Microbiol.">
        <title>Genetic and functional properties of uncultivated thermophilic crenarchaeotes from a subsurface gold mine as revealed by analysis of genome fragments.</title>
        <authorList>
            <person name="Nunoura T."/>
            <person name="Hirayama H."/>
            <person name="Takami H."/>
            <person name="Oida H."/>
            <person name="Nishi S."/>
            <person name="Shimamura S."/>
            <person name="Suzuki Y."/>
            <person name="Inagaki F."/>
            <person name="Takai K."/>
            <person name="Nealson K.H."/>
            <person name="Horikoshi K."/>
        </authorList>
    </citation>
    <scope>NUCLEOTIDE SEQUENCE [LARGE SCALE GENOMIC DNA]</scope>
</reference>
<keyword evidence="1" id="KW-1277">Toxin-antitoxin system</keyword>
<dbReference type="KEGG" id="csu:CSUB_C0053"/>
<reference evidence="2 4" key="2">
    <citation type="journal article" date="2011" name="Nucleic Acids Res.">
        <title>Insights into the evolution of Archaea and eukaryotic protein modifier systems revealed by the genome of a novel archaeal group.</title>
        <authorList>
            <person name="Nunoura T."/>
            <person name="Takaki Y."/>
            <person name="Kakuta J."/>
            <person name="Nishi S."/>
            <person name="Sugahara J."/>
            <person name="Kazama H."/>
            <person name="Chee G."/>
            <person name="Hattori M."/>
            <person name="Kanai A."/>
            <person name="Atomi H."/>
            <person name="Takai K."/>
            <person name="Takami H."/>
        </authorList>
    </citation>
    <scope>NUCLEOTIDE SEQUENCE [LARGE SCALE GENOMIC DNA]</scope>
</reference>
<protein>
    <recommendedName>
        <fullName evidence="5">CopG family transcriptional regulator</fullName>
    </recommendedName>
</protein>
<proteinExistence type="predicted"/>
<organism evidence="2 4">
    <name type="scientific">Caldiarchaeum subterraneum</name>
    <dbReference type="NCBI Taxonomy" id="311458"/>
    <lineage>
        <taxon>Archaea</taxon>
        <taxon>Nitrososphaerota</taxon>
        <taxon>Candidatus Caldarchaeales</taxon>
        <taxon>Candidatus Caldarchaeaceae</taxon>
        <taxon>Candidatus Caldarchaeum</taxon>
    </lineage>
</organism>
<dbReference type="EMBL" id="BA000048">
    <property type="protein sequence ID" value="BAJ49917.1"/>
    <property type="molecule type" value="Genomic_DNA"/>
</dbReference>
<dbReference type="BioCyc" id="CCAL311458:G131R-52-MONOMER"/>
<dbReference type="AlphaFoldDB" id="E6N469"/>
<dbReference type="InterPro" id="IPR003847">
    <property type="entry name" value="Put_antitoxin"/>
</dbReference>
<evidence type="ECO:0008006" key="5">
    <source>
        <dbReference type="Google" id="ProtNLM"/>
    </source>
</evidence>
<evidence type="ECO:0000313" key="3">
    <source>
        <dbReference type="EMBL" id="BAJ49917.1"/>
    </source>
</evidence>
<accession>E6N469</accession>
<name>E6N469_CALS0</name>
<evidence type="ECO:0000313" key="2">
    <source>
        <dbReference type="EMBL" id="BAJ47088.1"/>
    </source>
</evidence>
<dbReference type="Proteomes" id="UP000008120">
    <property type="component" value="Chromosome"/>
</dbReference>
<dbReference type="Pfam" id="PF02697">
    <property type="entry name" value="VAPB_antitox"/>
    <property type="match status" value="1"/>
</dbReference>